<evidence type="ECO:0000313" key="2">
    <source>
        <dbReference type="Proteomes" id="UP001597294"/>
    </source>
</evidence>
<comment type="caution">
    <text evidence="1">The sequence shown here is derived from an EMBL/GenBank/DDBJ whole genome shotgun (WGS) entry which is preliminary data.</text>
</comment>
<dbReference type="PANTHER" id="PTHR17985">
    <property type="entry name" value="SER/THR-RICH PROTEIN T10 IN DGCR REGION"/>
    <property type="match status" value="1"/>
</dbReference>
<protein>
    <submittedName>
        <fullName evidence="1">NRDE family protein</fullName>
    </submittedName>
</protein>
<gene>
    <name evidence="1" type="ORF">ACFSKO_20770</name>
</gene>
<reference evidence="2" key="1">
    <citation type="journal article" date="2019" name="Int. J. Syst. Evol. Microbiol.">
        <title>The Global Catalogue of Microorganisms (GCM) 10K type strain sequencing project: providing services to taxonomists for standard genome sequencing and annotation.</title>
        <authorList>
            <consortium name="The Broad Institute Genomics Platform"/>
            <consortium name="The Broad Institute Genome Sequencing Center for Infectious Disease"/>
            <person name="Wu L."/>
            <person name="Ma J."/>
        </authorList>
    </citation>
    <scope>NUCLEOTIDE SEQUENCE [LARGE SCALE GENOMIC DNA]</scope>
    <source>
        <strain evidence="2">CGMCC 4.7192</strain>
    </source>
</reference>
<name>A0ABW5BR63_9PROT</name>
<dbReference type="EMBL" id="JBHUII010000013">
    <property type="protein sequence ID" value="MFD2208059.1"/>
    <property type="molecule type" value="Genomic_DNA"/>
</dbReference>
<dbReference type="PANTHER" id="PTHR17985:SF8">
    <property type="entry name" value="TRANSPORT AND GOLGI ORGANIZATION PROTEIN 2 HOMOLOG"/>
    <property type="match status" value="1"/>
</dbReference>
<sequence>MCTVTLLRRPGHIWPLLFAGNRDEMSDRPWQKPARHWDDRPDVVAGLDEMAGGSWLGVNDFGLLACVLNRHGSLGPAVDKRSRGELVLEALDHADSYDAAIALADLNPKAYKNFNLIIADYKKAFWLRNDNDKGTGGIEIFPIPKGVFMITAGDGNDDSPRIQLHKKDFEKTIPDPEKNDWSGWQEILSRENDDPQKAMTIVSSSDITPSVFQTSSSSLIALPAPETVTQEKTPAKTQWLFADGKLGKALFEDVSI</sequence>
<keyword evidence="2" id="KW-1185">Reference proteome</keyword>
<dbReference type="Pfam" id="PF05742">
    <property type="entry name" value="TANGO2"/>
    <property type="match status" value="1"/>
</dbReference>
<dbReference type="Gene3D" id="3.60.60.10">
    <property type="entry name" value="Penicillin V Acylase, Chain A"/>
    <property type="match status" value="1"/>
</dbReference>
<dbReference type="Proteomes" id="UP001597294">
    <property type="component" value="Unassembled WGS sequence"/>
</dbReference>
<organism evidence="1 2">
    <name type="scientific">Kiloniella antarctica</name>
    <dbReference type="NCBI Taxonomy" id="1550907"/>
    <lineage>
        <taxon>Bacteria</taxon>
        <taxon>Pseudomonadati</taxon>
        <taxon>Pseudomonadota</taxon>
        <taxon>Alphaproteobacteria</taxon>
        <taxon>Rhodospirillales</taxon>
        <taxon>Kiloniellaceae</taxon>
        <taxon>Kiloniella</taxon>
    </lineage>
</organism>
<accession>A0ABW5BR63</accession>
<evidence type="ECO:0000313" key="1">
    <source>
        <dbReference type="EMBL" id="MFD2208059.1"/>
    </source>
</evidence>
<dbReference type="RefSeq" id="WP_380255309.1">
    <property type="nucleotide sequence ID" value="NZ_JBHUII010000013.1"/>
</dbReference>
<proteinExistence type="predicted"/>
<dbReference type="InterPro" id="IPR008551">
    <property type="entry name" value="TANGO2"/>
</dbReference>